<sequence>MKSELEWVFHKAVKGFPAQIFTICFVASESELNFQAWRLCQPSATAWFCFERDKISSYLTRCSPVEEPHKGASPGQRVSHHFQVPSF</sequence>
<dbReference type="Proteomes" id="UP001152622">
    <property type="component" value="Chromosome 2"/>
</dbReference>
<organism evidence="2 3">
    <name type="scientific">Synaphobranchus kaupii</name>
    <name type="common">Kaup's arrowtooth eel</name>
    <dbReference type="NCBI Taxonomy" id="118154"/>
    <lineage>
        <taxon>Eukaryota</taxon>
        <taxon>Metazoa</taxon>
        <taxon>Chordata</taxon>
        <taxon>Craniata</taxon>
        <taxon>Vertebrata</taxon>
        <taxon>Euteleostomi</taxon>
        <taxon>Actinopterygii</taxon>
        <taxon>Neopterygii</taxon>
        <taxon>Teleostei</taxon>
        <taxon>Anguilliformes</taxon>
        <taxon>Synaphobranchidae</taxon>
        <taxon>Synaphobranchus</taxon>
    </lineage>
</organism>
<feature type="region of interest" description="Disordered" evidence="1">
    <location>
        <begin position="66"/>
        <end position="87"/>
    </location>
</feature>
<dbReference type="OrthoDB" id="10424203at2759"/>
<keyword evidence="3" id="KW-1185">Reference proteome</keyword>
<evidence type="ECO:0000313" key="3">
    <source>
        <dbReference type="Proteomes" id="UP001152622"/>
    </source>
</evidence>
<accession>A0A9Q1G514</accession>
<gene>
    <name evidence="2" type="ORF">SKAU_G00056190</name>
</gene>
<proteinExistence type="predicted"/>
<evidence type="ECO:0000313" key="2">
    <source>
        <dbReference type="EMBL" id="KAJ8375039.1"/>
    </source>
</evidence>
<name>A0A9Q1G514_SYNKA</name>
<dbReference type="AlphaFoldDB" id="A0A9Q1G514"/>
<evidence type="ECO:0000256" key="1">
    <source>
        <dbReference type="SAM" id="MobiDB-lite"/>
    </source>
</evidence>
<dbReference type="EMBL" id="JAINUF010000002">
    <property type="protein sequence ID" value="KAJ8375039.1"/>
    <property type="molecule type" value="Genomic_DNA"/>
</dbReference>
<protein>
    <submittedName>
        <fullName evidence="2">Uncharacterized protein</fullName>
    </submittedName>
</protein>
<comment type="caution">
    <text evidence="2">The sequence shown here is derived from an EMBL/GenBank/DDBJ whole genome shotgun (WGS) entry which is preliminary data.</text>
</comment>
<reference evidence="2" key="1">
    <citation type="journal article" date="2023" name="Science">
        <title>Genome structures resolve the early diversification of teleost fishes.</title>
        <authorList>
            <person name="Parey E."/>
            <person name="Louis A."/>
            <person name="Montfort J."/>
            <person name="Bouchez O."/>
            <person name="Roques C."/>
            <person name="Iampietro C."/>
            <person name="Lluch J."/>
            <person name="Castinel A."/>
            <person name="Donnadieu C."/>
            <person name="Desvignes T."/>
            <person name="Floi Bucao C."/>
            <person name="Jouanno E."/>
            <person name="Wen M."/>
            <person name="Mejri S."/>
            <person name="Dirks R."/>
            <person name="Jansen H."/>
            <person name="Henkel C."/>
            <person name="Chen W.J."/>
            <person name="Zahm M."/>
            <person name="Cabau C."/>
            <person name="Klopp C."/>
            <person name="Thompson A.W."/>
            <person name="Robinson-Rechavi M."/>
            <person name="Braasch I."/>
            <person name="Lecointre G."/>
            <person name="Bobe J."/>
            <person name="Postlethwait J.H."/>
            <person name="Berthelot C."/>
            <person name="Roest Crollius H."/>
            <person name="Guiguen Y."/>
        </authorList>
    </citation>
    <scope>NUCLEOTIDE SEQUENCE</scope>
    <source>
        <strain evidence="2">WJC10195</strain>
    </source>
</reference>